<evidence type="ECO:0000313" key="1">
    <source>
        <dbReference type="EMBL" id="KJA12456.1"/>
    </source>
</evidence>
<dbReference type="PATRIC" id="fig|80878.5.peg.980"/>
<dbReference type="Pfam" id="PF14022">
    <property type="entry name" value="DUF4238"/>
    <property type="match status" value="1"/>
</dbReference>
<dbReference type="Proteomes" id="UP000032566">
    <property type="component" value="Unassembled WGS sequence"/>
</dbReference>
<dbReference type="STRING" id="80878.RP29_00925"/>
<dbReference type="EMBL" id="JXYQ01000002">
    <property type="protein sequence ID" value="KJA12456.1"/>
    <property type="molecule type" value="Genomic_DNA"/>
</dbReference>
<sequence>MKNIGRGRLSPGKDALLSLMVMMAANFSNELLDLKWRLFHSATGKFITSDKPVSNVKIEYSRGGLEYFLTPLSAHWMLQFGGGKNSEITFETAEDAEIEEGNIAVASCAYNKILGASKEQLEKIHIQLQ</sequence>
<keyword evidence="2" id="KW-1185">Reference proteome</keyword>
<gene>
    <name evidence="1" type="ORF">RP29_00925</name>
</gene>
<accession>A0A0D7KDJ0</accession>
<protein>
    <submittedName>
        <fullName evidence="1">Uncharacterized protein</fullName>
    </submittedName>
</protein>
<organism evidence="1 2">
    <name type="scientific">Acidovorax temperans</name>
    <dbReference type="NCBI Taxonomy" id="80878"/>
    <lineage>
        <taxon>Bacteria</taxon>
        <taxon>Pseudomonadati</taxon>
        <taxon>Pseudomonadota</taxon>
        <taxon>Betaproteobacteria</taxon>
        <taxon>Burkholderiales</taxon>
        <taxon>Comamonadaceae</taxon>
        <taxon>Acidovorax</taxon>
    </lineage>
</organism>
<dbReference type="AlphaFoldDB" id="A0A0D7KDJ0"/>
<proteinExistence type="predicted"/>
<dbReference type="InterPro" id="IPR025332">
    <property type="entry name" value="DUF4238"/>
</dbReference>
<evidence type="ECO:0000313" key="2">
    <source>
        <dbReference type="Proteomes" id="UP000032566"/>
    </source>
</evidence>
<name>A0A0D7KDJ0_9BURK</name>
<comment type="caution">
    <text evidence="1">The sequence shown here is derived from an EMBL/GenBank/DDBJ whole genome shotgun (WGS) entry which is preliminary data.</text>
</comment>
<reference evidence="1 2" key="1">
    <citation type="submission" date="2014-12" db="EMBL/GenBank/DDBJ databases">
        <title>Isolation of bacteria from lake water.</title>
        <authorList>
            <person name="Sheng K.-Y."/>
            <person name="Chin P.-S."/>
            <person name="Chan K.-G."/>
            <person name="Tan G.S."/>
        </authorList>
    </citation>
    <scope>NUCLEOTIDE SEQUENCE [LARGE SCALE GENOMIC DNA]</scope>
    <source>
        <strain evidence="1 2">KY4</strain>
    </source>
</reference>